<protein>
    <recommendedName>
        <fullName evidence="5">Phosphodeoxyriboaldolase</fullName>
    </recommendedName>
</protein>
<evidence type="ECO:0000313" key="3">
    <source>
        <dbReference type="EMBL" id="KAH0565414.1"/>
    </source>
</evidence>
<sequence>MASRNRTNAEWEALIRTKTAEVEADTSTVDYNPLFQSQKPIDIAKCIDHTALKPESTEAQIDQLCDEARQYGFKLTLPYVSGSESYTAIAKGARELDMVIHIGALKSGNYTDVYDDILSISHVCSSSSPRVILKVIVETALLTRPEIIAACYIAAEAGADFVKTCTGFSGGKANVEDVRVMHSTVRYKEGHVQVKASAGVRDLRSAVELCEAGASRIGTSAGVSIAREATARGDD</sequence>
<dbReference type="InterPro" id="IPR013785">
    <property type="entry name" value="Aldolase_TIM"/>
</dbReference>
<dbReference type="PANTHER" id="PTHR10889:SF1">
    <property type="entry name" value="DEOXYRIBOSE-PHOSPHATE ALDOLASE"/>
    <property type="match status" value="1"/>
</dbReference>
<dbReference type="Gene3D" id="3.20.20.70">
    <property type="entry name" value="Aldolase class I"/>
    <property type="match status" value="2"/>
</dbReference>
<feature type="active site" description="Schiff-base intermediate with acetaldehyde" evidence="2">
    <location>
        <position position="163"/>
    </location>
</feature>
<proteinExistence type="predicted"/>
<comment type="caution">
    <text evidence="3">The sequence shown here is derived from an EMBL/GenBank/DDBJ whole genome shotgun (WGS) entry which is preliminary data.</text>
</comment>
<keyword evidence="1" id="KW-0963">Cytoplasm</keyword>
<dbReference type="PANTHER" id="PTHR10889">
    <property type="entry name" value="DEOXYRIBOSE-PHOSPHATE ALDOLASE"/>
    <property type="match status" value="1"/>
</dbReference>
<accession>A0A9P8LHL7</accession>
<gene>
    <name evidence="3" type="ORF">GP486_001190</name>
</gene>
<keyword evidence="4" id="KW-1185">Reference proteome</keyword>
<dbReference type="Pfam" id="PF01791">
    <property type="entry name" value="DeoC"/>
    <property type="match status" value="1"/>
</dbReference>
<evidence type="ECO:0000256" key="2">
    <source>
        <dbReference type="PIRSR" id="PIRSR001357-50"/>
    </source>
</evidence>
<keyword evidence="2" id="KW-0704">Schiff base</keyword>
<dbReference type="GO" id="GO:0004139">
    <property type="term" value="F:deoxyribose-phosphate aldolase activity"/>
    <property type="evidence" value="ECO:0007669"/>
    <property type="project" value="InterPro"/>
</dbReference>
<dbReference type="GO" id="GO:0009264">
    <property type="term" value="P:deoxyribonucleotide catabolic process"/>
    <property type="evidence" value="ECO:0007669"/>
    <property type="project" value="InterPro"/>
</dbReference>
<dbReference type="Proteomes" id="UP000750711">
    <property type="component" value="Unassembled WGS sequence"/>
</dbReference>
<dbReference type="SMART" id="SM01133">
    <property type="entry name" value="DeoC"/>
    <property type="match status" value="1"/>
</dbReference>
<evidence type="ECO:0000256" key="1">
    <source>
        <dbReference type="ARBA" id="ARBA00022490"/>
    </source>
</evidence>
<dbReference type="GO" id="GO:0005737">
    <property type="term" value="C:cytoplasm"/>
    <property type="evidence" value="ECO:0007669"/>
    <property type="project" value="InterPro"/>
</dbReference>
<dbReference type="PIRSF" id="PIRSF001357">
    <property type="entry name" value="DeoC"/>
    <property type="match status" value="1"/>
</dbReference>
<reference evidence="3" key="1">
    <citation type="submission" date="2021-03" db="EMBL/GenBank/DDBJ databases">
        <title>Comparative genomics and phylogenomic investigation of the class Geoglossomycetes provide insights into ecological specialization and systematics.</title>
        <authorList>
            <person name="Melie T."/>
            <person name="Pirro S."/>
            <person name="Miller A.N."/>
            <person name="Quandt A."/>
        </authorList>
    </citation>
    <scope>NUCLEOTIDE SEQUENCE</scope>
    <source>
        <strain evidence="3">CAQ_001_2017</strain>
    </source>
</reference>
<dbReference type="AlphaFoldDB" id="A0A9P8LHL7"/>
<feature type="active site" description="Proton donor/acceptor" evidence="2">
    <location>
        <position position="195"/>
    </location>
</feature>
<evidence type="ECO:0008006" key="5">
    <source>
        <dbReference type="Google" id="ProtNLM"/>
    </source>
</evidence>
<dbReference type="InterPro" id="IPR002915">
    <property type="entry name" value="DeoC/FbaB/LacD_aldolase"/>
</dbReference>
<evidence type="ECO:0000313" key="4">
    <source>
        <dbReference type="Proteomes" id="UP000750711"/>
    </source>
</evidence>
<dbReference type="InterPro" id="IPR011343">
    <property type="entry name" value="DeoC"/>
</dbReference>
<dbReference type="GO" id="GO:0016052">
    <property type="term" value="P:carbohydrate catabolic process"/>
    <property type="evidence" value="ECO:0007669"/>
    <property type="project" value="TreeGrafter"/>
</dbReference>
<dbReference type="EMBL" id="JAGHQM010000097">
    <property type="protein sequence ID" value="KAH0565414.1"/>
    <property type="molecule type" value="Genomic_DNA"/>
</dbReference>
<organism evidence="3 4">
    <name type="scientific">Trichoglossum hirsutum</name>
    <dbReference type="NCBI Taxonomy" id="265104"/>
    <lineage>
        <taxon>Eukaryota</taxon>
        <taxon>Fungi</taxon>
        <taxon>Dikarya</taxon>
        <taxon>Ascomycota</taxon>
        <taxon>Pezizomycotina</taxon>
        <taxon>Geoglossomycetes</taxon>
        <taxon>Geoglossales</taxon>
        <taxon>Geoglossaceae</taxon>
        <taxon>Trichoglossum</taxon>
    </lineage>
</organism>
<name>A0A9P8LHL7_9PEZI</name>
<dbReference type="SUPFAM" id="SSF51569">
    <property type="entry name" value="Aldolase"/>
    <property type="match status" value="1"/>
</dbReference>
<dbReference type="NCBIfam" id="TIGR00126">
    <property type="entry name" value="deoC"/>
    <property type="match status" value="1"/>
</dbReference>